<dbReference type="EMBL" id="FOOY01000006">
    <property type="protein sequence ID" value="SFG22772.1"/>
    <property type="molecule type" value="Genomic_DNA"/>
</dbReference>
<keyword evidence="6 8" id="KW-0139">CF(1)</keyword>
<evidence type="ECO:0000256" key="2">
    <source>
        <dbReference type="ARBA" id="ARBA00022448"/>
    </source>
</evidence>
<keyword evidence="4 8" id="KW-0406">Ion transport</keyword>
<dbReference type="PANTHER" id="PTHR11910">
    <property type="entry name" value="ATP SYNTHASE DELTA CHAIN"/>
    <property type="match status" value="1"/>
</dbReference>
<keyword evidence="7 8" id="KW-0066">ATP synthesis</keyword>
<comment type="function">
    <text evidence="8">F(1)F(0) ATP synthase produces ATP from ADP in the presence of a proton or sodium gradient. F-type ATPases consist of two structural domains, F(1) containing the extramembraneous catalytic core and F(0) containing the membrane proton channel, linked together by a central stalk and a peripheral stalk. During catalysis, ATP synthesis in the catalytic domain of F(1) is coupled via a rotary mechanism of the central stalk subunits to proton translocation.</text>
</comment>
<name>A0A1I2Q312_9BACL</name>
<evidence type="ECO:0000313" key="9">
    <source>
        <dbReference type="EMBL" id="SFG22772.1"/>
    </source>
</evidence>
<accession>A0A1I2Q312</accession>
<dbReference type="GO" id="GO:0046933">
    <property type="term" value="F:proton-transporting ATP synthase activity, rotational mechanism"/>
    <property type="evidence" value="ECO:0007669"/>
    <property type="project" value="UniProtKB-UniRule"/>
</dbReference>
<keyword evidence="8" id="KW-1003">Cell membrane</keyword>
<dbReference type="NCBIfam" id="TIGR01145">
    <property type="entry name" value="ATP_synt_delta"/>
    <property type="match status" value="1"/>
</dbReference>
<dbReference type="InterPro" id="IPR020781">
    <property type="entry name" value="ATPase_OSCP/d_CS"/>
</dbReference>
<dbReference type="PRINTS" id="PR00125">
    <property type="entry name" value="ATPASEDELTA"/>
</dbReference>
<keyword evidence="5 8" id="KW-0472">Membrane</keyword>
<evidence type="ECO:0000256" key="8">
    <source>
        <dbReference type="HAMAP-Rule" id="MF_01416"/>
    </source>
</evidence>
<dbReference type="GO" id="GO:0005886">
    <property type="term" value="C:plasma membrane"/>
    <property type="evidence" value="ECO:0007669"/>
    <property type="project" value="UniProtKB-SubCell"/>
</dbReference>
<organism evidence="9 10">
    <name type="scientific">Sporolactobacillus nakayamae</name>
    <dbReference type="NCBI Taxonomy" id="269670"/>
    <lineage>
        <taxon>Bacteria</taxon>
        <taxon>Bacillati</taxon>
        <taxon>Bacillota</taxon>
        <taxon>Bacilli</taxon>
        <taxon>Bacillales</taxon>
        <taxon>Sporolactobacillaceae</taxon>
        <taxon>Sporolactobacillus</taxon>
    </lineage>
</organism>
<keyword evidence="2 8" id="KW-0813">Transport</keyword>
<evidence type="ECO:0000256" key="1">
    <source>
        <dbReference type="ARBA" id="ARBA00004370"/>
    </source>
</evidence>
<proteinExistence type="inferred from homology"/>
<evidence type="ECO:0000256" key="4">
    <source>
        <dbReference type="ARBA" id="ARBA00023065"/>
    </source>
</evidence>
<keyword evidence="10" id="KW-1185">Reference proteome</keyword>
<evidence type="ECO:0000256" key="6">
    <source>
        <dbReference type="ARBA" id="ARBA00023196"/>
    </source>
</evidence>
<dbReference type="AlphaFoldDB" id="A0A1I2Q312"/>
<gene>
    <name evidence="8" type="primary">atpH</name>
    <name evidence="9" type="ORF">SAMN02982927_01039</name>
</gene>
<dbReference type="InterPro" id="IPR026015">
    <property type="entry name" value="ATP_synth_OSCP/delta_N_sf"/>
</dbReference>
<comment type="function">
    <text evidence="8">This protein is part of the stalk that links CF(0) to CF(1). It either transmits conformational changes from CF(0) to CF(1) or is implicated in proton conduction.</text>
</comment>
<dbReference type="HAMAP" id="MF_01416">
    <property type="entry name" value="ATP_synth_delta_bact"/>
    <property type="match status" value="1"/>
</dbReference>
<evidence type="ECO:0000256" key="7">
    <source>
        <dbReference type="ARBA" id="ARBA00023310"/>
    </source>
</evidence>
<protein>
    <recommendedName>
        <fullName evidence="8">ATP synthase subunit delta</fullName>
    </recommendedName>
    <alternativeName>
        <fullName evidence="8">ATP synthase F(1) sector subunit delta</fullName>
    </alternativeName>
    <alternativeName>
        <fullName evidence="8">F-type ATPase subunit delta</fullName>
        <shortName evidence="8">F-ATPase subunit delta</shortName>
    </alternativeName>
</protein>
<dbReference type="Proteomes" id="UP000198752">
    <property type="component" value="Unassembled WGS sequence"/>
</dbReference>
<dbReference type="PROSITE" id="PS00389">
    <property type="entry name" value="ATPASE_DELTA"/>
    <property type="match status" value="1"/>
</dbReference>
<keyword evidence="3 8" id="KW-0375">Hydrogen ion transport</keyword>
<comment type="similarity">
    <text evidence="8">Belongs to the ATPase delta chain family.</text>
</comment>
<dbReference type="SUPFAM" id="SSF47928">
    <property type="entry name" value="N-terminal domain of the delta subunit of the F1F0-ATP synthase"/>
    <property type="match status" value="1"/>
</dbReference>
<evidence type="ECO:0000256" key="3">
    <source>
        <dbReference type="ARBA" id="ARBA00022781"/>
    </source>
</evidence>
<dbReference type="RefSeq" id="WP_093670761.1">
    <property type="nucleotide sequence ID" value="NZ_FOOY01000006.1"/>
</dbReference>
<sequence>MSEIVANRYARALFEVAEERDAIDTIESQLHIVAESLYEHEDLRRVLMHPQVSGENKKELVNKLFEHQAGVEVLNLLRLLIDRKREAILDEVLEAFTHMANEKRGILDVTVTTAVALEEQEKQELAQRLGKALGKKLSIHVKVDKAIIGGILLRIGDRLFDGSIAGKLAGFKQEIKVGRQG</sequence>
<dbReference type="GO" id="GO:0045259">
    <property type="term" value="C:proton-transporting ATP synthase complex"/>
    <property type="evidence" value="ECO:0007669"/>
    <property type="project" value="UniProtKB-KW"/>
</dbReference>
<dbReference type="Gene3D" id="1.10.520.20">
    <property type="entry name" value="N-terminal domain of the delta subunit of the F1F0-ATP synthase"/>
    <property type="match status" value="1"/>
</dbReference>
<dbReference type="InterPro" id="IPR000711">
    <property type="entry name" value="ATPase_OSCP/dsu"/>
</dbReference>
<evidence type="ECO:0000313" key="10">
    <source>
        <dbReference type="Proteomes" id="UP000198752"/>
    </source>
</evidence>
<comment type="subcellular location">
    <subcellularLocation>
        <location evidence="8">Cell membrane</location>
        <topology evidence="8">Peripheral membrane protein</topology>
    </subcellularLocation>
    <subcellularLocation>
        <location evidence="1">Membrane</location>
    </subcellularLocation>
</comment>
<dbReference type="Pfam" id="PF00213">
    <property type="entry name" value="OSCP"/>
    <property type="match status" value="1"/>
</dbReference>
<dbReference type="OrthoDB" id="9802471at2"/>
<reference evidence="10" key="1">
    <citation type="submission" date="2016-10" db="EMBL/GenBank/DDBJ databases">
        <authorList>
            <person name="Varghese N."/>
            <person name="Submissions S."/>
        </authorList>
    </citation>
    <scope>NUCLEOTIDE SEQUENCE [LARGE SCALE GENOMIC DNA]</scope>
    <source>
        <strain evidence="10">ATCC 700379</strain>
    </source>
</reference>
<dbReference type="NCBIfam" id="NF004403">
    <property type="entry name" value="PRK05758.2-4"/>
    <property type="match status" value="1"/>
</dbReference>
<dbReference type="NCBIfam" id="NF004402">
    <property type="entry name" value="PRK05758.2-2"/>
    <property type="match status" value="1"/>
</dbReference>
<dbReference type="STRING" id="269670.SAMN02982927_01039"/>
<evidence type="ECO:0000256" key="5">
    <source>
        <dbReference type="ARBA" id="ARBA00023136"/>
    </source>
</evidence>